<dbReference type="KEGG" id="cci:CC1G_06142"/>
<dbReference type="Proteomes" id="UP000001861">
    <property type="component" value="Unassembled WGS sequence"/>
</dbReference>
<evidence type="ECO:0008006" key="4">
    <source>
        <dbReference type="Google" id="ProtNLM"/>
    </source>
</evidence>
<sequence>MVPDILVAEIALQIINHVIDYNPRRLERHHKELESQSASTLVALACTSRMLSEIAVRIIWETIPHLGVVMALLPEDSRRINSERYYRRPNDPFACWDTKYTLGLTRPLETNDLVRVMYYTPFIREIGSFGAPLVSGRSFGLTLGLFSGINVEGILSAMQQAASPSVPLFPNVTTILCHANALHPMSHNIQSLNPSAFHTLDARIEWDLASLLLSNEAIVKFNSKFCVRSLNLLCRGDNIPVGEVPTLRPIQDLLLSFNSLVELNTGRIPISTSVINHWARLTTLRRLEMWLAQDWQISELNESQLSDPRGSSTSVRPADGNGQPSFPALETLVLRTFSLVDAGRLLIPLTATSPLRTLQAELYLLSDPRDPPEIEPFVETLSLGPSPPHPILENLSVTIENHYAYPHVHIWEDGILPFNMTPATLKYLYQLKGLRKLVISPAEEAGDLRHIMDNIEECRGYWPDLEYVLIGQ</sequence>
<accession>A8PAB4</accession>
<dbReference type="RefSeq" id="XP_001839952.2">
    <property type="nucleotide sequence ID" value="XM_001839900.2"/>
</dbReference>
<evidence type="ECO:0000256" key="1">
    <source>
        <dbReference type="SAM" id="MobiDB-lite"/>
    </source>
</evidence>
<organism evidence="2 3">
    <name type="scientific">Coprinopsis cinerea (strain Okayama-7 / 130 / ATCC MYA-4618 / FGSC 9003)</name>
    <name type="common">Inky cap fungus</name>
    <name type="synonym">Hormographiella aspergillata</name>
    <dbReference type="NCBI Taxonomy" id="240176"/>
    <lineage>
        <taxon>Eukaryota</taxon>
        <taxon>Fungi</taxon>
        <taxon>Dikarya</taxon>
        <taxon>Basidiomycota</taxon>
        <taxon>Agaricomycotina</taxon>
        <taxon>Agaricomycetes</taxon>
        <taxon>Agaricomycetidae</taxon>
        <taxon>Agaricales</taxon>
        <taxon>Agaricineae</taxon>
        <taxon>Psathyrellaceae</taxon>
        <taxon>Coprinopsis</taxon>
    </lineage>
</organism>
<reference evidence="2 3" key="1">
    <citation type="journal article" date="2010" name="Proc. Natl. Acad. Sci. U.S.A.">
        <title>Insights into evolution of multicellular fungi from the assembled chromosomes of the mushroom Coprinopsis cinerea (Coprinus cinereus).</title>
        <authorList>
            <person name="Stajich J.E."/>
            <person name="Wilke S.K."/>
            <person name="Ahren D."/>
            <person name="Au C.H."/>
            <person name="Birren B.W."/>
            <person name="Borodovsky M."/>
            <person name="Burns C."/>
            <person name="Canback B."/>
            <person name="Casselton L.A."/>
            <person name="Cheng C.K."/>
            <person name="Deng J."/>
            <person name="Dietrich F.S."/>
            <person name="Fargo D.C."/>
            <person name="Farman M.L."/>
            <person name="Gathman A.C."/>
            <person name="Goldberg J."/>
            <person name="Guigo R."/>
            <person name="Hoegger P.J."/>
            <person name="Hooker J.B."/>
            <person name="Huggins A."/>
            <person name="James T.Y."/>
            <person name="Kamada T."/>
            <person name="Kilaru S."/>
            <person name="Kodira C."/>
            <person name="Kues U."/>
            <person name="Kupfer D."/>
            <person name="Kwan H.S."/>
            <person name="Lomsadze A."/>
            <person name="Li W."/>
            <person name="Lilly W.W."/>
            <person name="Ma L.J."/>
            <person name="Mackey A.J."/>
            <person name="Manning G."/>
            <person name="Martin F."/>
            <person name="Muraguchi H."/>
            <person name="Natvig D.O."/>
            <person name="Palmerini H."/>
            <person name="Ramesh M.A."/>
            <person name="Rehmeyer C.J."/>
            <person name="Roe B.A."/>
            <person name="Shenoy N."/>
            <person name="Stanke M."/>
            <person name="Ter-Hovhannisyan V."/>
            <person name="Tunlid A."/>
            <person name="Velagapudi R."/>
            <person name="Vision T.J."/>
            <person name="Zeng Q."/>
            <person name="Zolan M.E."/>
            <person name="Pukkila P.J."/>
        </authorList>
    </citation>
    <scope>NUCLEOTIDE SEQUENCE [LARGE SCALE GENOMIC DNA]</scope>
    <source>
        <strain evidence="3">Okayama-7 / 130 / ATCC MYA-4618 / FGSC 9003</strain>
    </source>
</reference>
<protein>
    <recommendedName>
        <fullName evidence="4">F-box domain-containing protein</fullName>
    </recommendedName>
</protein>
<feature type="region of interest" description="Disordered" evidence="1">
    <location>
        <begin position="302"/>
        <end position="323"/>
    </location>
</feature>
<proteinExistence type="predicted"/>
<keyword evidence="3" id="KW-1185">Reference proteome</keyword>
<dbReference type="HOGENOM" id="CLU_578716_0_0_1"/>
<evidence type="ECO:0000313" key="3">
    <source>
        <dbReference type="Proteomes" id="UP000001861"/>
    </source>
</evidence>
<evidence type="ECO:0000313" key="2">
    <source>
        <dbReference type="EMBL" id="EAU81931.2"/>
    </source>
</evidence>
<dbReference type="GeneID" id="6016575"/>
<gene>
    <name evidence="2" type="ORF">CC1G_06142</name>
</gene>
<dbReference type="EMBL" id="AACS02000002">
    <property type="protein sequence ID" value="EAU81931.2"/>
    <property type="molecule type" value="Genomic_DNA"/>
</dbReference>
<dbReference type="InParanoid" id="A8PAB4"/>
<dbReference type="AlphaFoldDB" id="A8PAB4"/>
<comment type="caution">
    <text evidence="2">The sequence shown here is derived from an EMBL/GenBank/DDBJ whole genome shotgun (WGS) entry which is preliminary data.</text>
</comment>
<name>A8PAB4_COPC7</name>
<feature type="compositionally biased region" description="Polar residues" evidence="1">
    <location>
        <begin position="302"/>
        <end position="315"/>
    </location>
</feature>
<dbReference type="VEuPathDB" id="FungiDB:CC1G_06142"/>